<reference evidence="7" key="1">
    <citation type="submission" date="2020-05" db="EMBL/GenBank/DDBJ databases">
        <title>Mycena genomes resolve the evolution of fungal bioluminescence.</title>
        <authorList>
            <person name="Tsai I.J."/>
        </authorList>
    </citation>
    <scope>NUCLEOTIDE SEQUENCE</scope>
    <source>
        <strain evidence="7">110903Hualien_Pintung</strain>
    </source>
</reference>
<keyword evidence="4" id="KW-0807">Transducer</keyword>
<dbReference type="Pfam" id="PF00503">
    <property type="entry name" value="G-alpha"/>
    <property type="match status" value="1"/>
</dbReference>
<gene>
    <name evidence="7" type="ORF">HMN09_00915900</name>
</gene>
<comment type="caution">
    <text evidence="7">The sequence shown here is derived from an EMBL/GenBank/DDBJ whole genome shotgun (WGS) entry which is preliminary data.</text>
</comment>
<dbReference type="GO" id="GO:0005737">
    <property type="term" value="C:cytoplasm"/>
    <property type="evidence" value="ECO:0007669"/>
    <property type="project" value="TreeGrafter"/>
</dbReference>
<keyword evidence="8" id="KW-1185">Reference proteome</keyword>
<evidence type="ECO:0000313" key="8">
    <source>
        <dbReference type="Proteomes" id="UP000613580"/>
    </source>
</evidence>
<evidence type="ECO:0000256" key="6">
    <source>
        <dbReference type="SAM" id="MobiDB-lite"/>
    </source>
</evidence>
<dbReference type="AlphaFoldDB" id="A0A8H6SKH2"/>
<sequence>MTALCLPPAGSPPLPLSLSKLGFFKRMSTASGTEAAEALAAQRSAAIDALIAEDAKTRRQNYSSRQRRCSVVILGGPGVGKKTFLRAAQLRANAGSESESAVEGTTARAASSATGTPSATITTPSGVANDLVSHCTITLLSPQSGQRRKWINQLENVDGIVYVVDLSAFDRLVWDEENEREVNALRQDMNAFQELCSHRDFLRGRHNLEIILNKSDLFALRLRTPSGARAFRALFPTYPVGGSGSVSHAEATQWIGREYQRRFLQRDPWRTARDEECGARATSLLDGDAAAGTLSAVLASLTRPRMMVVHCFGT</sequence>
<evidence type="ECO:0000256" key="4">
    <source>
        <dbReference type="ARBA" id="ARBA00023224"/>
    </source>
</evidence>
<protein>
    <submittedName>
        <fullName evidence="7">CRE-GPA-2 protein</fullName>
    </submittedName>
</protein>
<evidence type="ECO:0000256" key="5">
    <source>
        <dbReference type="PIRSR" id="PIRSR601019-1"/>
    </source>
</evidence>
<evidence type="ECO:0000256" key="1">
    <source>
        <dbReference type="ARBA" id="ARBA00022723"/>
    </source>
</evidence>
<dbReference type="PANTHER" id="PTHR10218">
    <property type="entry name" value="GTP-BINDING PROTEIN ALPHA SUBUNIT"/>
    <property type="match status" value="1"/>
</dbReference>
<keyword evidence="1" id="KW-0479">Metal-binding</keyword>
<accession>A0A8H6SKH2</accession>
<dbReference type="GO" id="GO:0007188">
    <property type="term" value="P:adenylate cyclase-modulating G protein-coupled receptor signaling pathway"/>
    <property type="evidence" value="ECO:0007669"/>
    <property type="project" value="TreeGrafter"/>
</dbReference>
<dbReference type="GO" id="GO:0003924">
    <property type="term" value="F:GTPase activity"/>
    <property type="evidence" value="ECO:0007669"/>
    <property type="project" value="InterPro"/>
</dbReference>
<feature type="region of interest" description="Disordered" evidence="6">
    <location>
        <begin position="95"/>
        <end position="120"/>
    </location>
</feature>
<dbReference type="InterPro" id="IPR027417">
    <property type="entry name" value="P-loop_NTPase"/>
</dbReference>
<evidence type="ECO:0000256" key="3">
    <source>
        <dbReference type="ARBA" id="ARBA00023134"/>
    </source>
</evidence>
<proteinExistence type="predicted"/>
<dbReference type="OrthoDB" id="3059930at2759"/>
<name>A0A8H6SKH2_MYCCL</name>
<dbReference type="GO" id="GO:0046872">
    <property type="term" value="F:metal ion binding"/>
    <property type="evidence" value="ECO:0007669"/>
    <property type="project" value="UniProtKB-KW"/>
</dbReference>
<keyword evidence="2 5" id="KW-0547">Nucleotide-binding</keyword>
<dbReference type="GO" id="GO:0005834">
    <property type="term" value="C:heterotrimeric G-protein complex"/>
    <property type="evidence" value="ECO:0007669"/>
    <property type="project" value="TreeGrafter"/>
</dbReference>
<dbReference type="SUPFAM" id="SSF52540">
    <property type="entry name" value="P-loop containing nucleoside triphosphate hydrolases"/>
    <property type="match status" value="1"/>
</dbReference>
<dbReference type="GO" id="GO:0001664">
    <property type="term" value="F:G protein-coupled receptor binding"/>
    <property type="evidence" value="ECO:0007669"/>
    <property type="project" value="TreeGrafter"/>
</dbReference>
<evidence type="ECO:0000256" key="2">
    <source>
        <dbReference type="ARBA" id="ARBA00022741"/>
    </source>
</evidence>
<organism evidence="7 8">
    <name type="scientific">Mycena chlorophos</name>
    <name type="common">Agaric fungus</name>
    <name type="synonym">Agaricus chlorophos</name>
    <dbReference type="NCBI Taxonomy" id="658473"/>
    <lineage>
        <taxon>Eukaryota</taxon>
        <taxon>Fungi</taxon>
        <taxon>Dikarya</taxon>
        <taxon>Basidiomycota</taxon>
        <taxon>Agaricomycotina</taxon>
        <taxon>Agaricomycetes</taxon>
        <taxon>Agaricomycetidae</taxon>
        <taxon>Agaricales</taxon>
        <taxon>Marasmiineae</taxon>
        <taxon>Mycenaceae</taxon>
        <taxon>Mycena</taxon>
    </lineage>
</organism>
<dbReference type="Gene3D" id="3.40.50.300">
    <property type="entry name" value="P-loop containing nucleotide triphosphate hydrolases"/>
    <property type="match status" value="1"/>
</dbReference>
<dbReference type="InterPro" id="IPR001019">
    <property type="entry name" value="Gprotein_alpha_su"/>
</dbReference>
<dbReference type="GO" id="GO:0031683">
    <property type="term" value="F:G-protein beta/gamma-subunit complex binding"/>
    <property type="evidence" value="ECO:0007669"/>
    <property type="project" value="InterPro"/>
</dbReference>
<dbReference type="Proteomes" id="UP000613580">
    <property type="component" value="Unassembled WGS sequence"/>
</dbReference>
<dbReference type="PANTHER" id="PTHR10218:SF302">
    <property type="entry name" value="GUANINE NUCLEOTIDE-BINDING PROTEIN ALPHA-5 SUBUNIT"/>
    <property type="match status" value="1"/>
</dbReference>
<evidence type="ECO:0000313" key="7">
    <source>
        <dbReference type="EMBL" id="KAF7300326.1"/>
    </source>
</evidence>
<feature type="binding site" evidence="5">
    <location>
        <begin position="213"/>
        <end position="216"/>
    </location>
    <ligand>
        <name>GTP</name>
        <dbReference type="ChEBI" id="CHEBI:37565"/>
    </ligand>
</feature>
<feature type="compositionally biased region" description="Low complexity" evidence="6">
    <location>
        <begin position="104"/>
        <end position="120"/>
    </location>
</feature>
<keyword evidence="3 5" id="KW-0342">GTP-binding</keyword>
<dbReference type="EMBL" id="JACAZE010000013">
    <property type="protein sequence ID" value="KAF7300326.1"/>
    <property type="molecule type" value="Genomic_DNA"/>
</dbReference>
<dbReference type="GO" id="GO:0005525">
    <property type="term" value="F:GTP binding"/>
    <property type="evidence" value="ECO:0007669"/>
    <property type="project" value="UniProtKB-KW"/>
</dbReference>